<keyword evidence="4" id="KW-1185">Reference proteome</keyword>
<dbReference type="Proteomes" id="UP001346149">
    <property type="component" value="Unassembled WGS sequence"/>
</dbReference>
<reference evidence="3 4" key="1">
    <citation type="journal article" date="2023" name="Hortic Res">
        <title>Pangenome of water caltrop reveals structural variations and asymmetric subgenome divergence after allopolyploidization.</title>
        <authorList>
            <person name="Zhang X."/>
            <person name="Chen Y."/>
            <person name="Wang L."/>
            <person name="Yuan Y."/>
            <person name="Fang M."/>
            <person name="Shi L."/>
            <person name="Lu R."/>
            <person name="Comes H.P."/>
            <person name="Ma Y."/>
            <person name="Chen Y."/>
            <person name="Huang G."/>
            <person name="Zhou Y."/>
            <person name="Zheng Z."/>
            <person name="Qiu Y."/>
        </authorList>
    </citation>
    <scope>NUCLEOTIDE SEQUENCE [LARGE SCALE GENOMIC DNA]</scope>
    <source>
        <strain evidence="3">F231</strain>
    </source>
</reference>
<evidence type="ECO:0008006" key="5">
    <source>
        <dbReference type="Google" id="ProtNLM"/>
    </source>
</evidence>
<dbReference type="GO" id="GO:0016740">
    <property type="term" value="F:transferase activity"/>
    <property type="evidence" value="ECO:0007669"/>
    <property type="project" value="UniProtKB-KW"/>
</dbReference>
<evidence type="ECO:0000313" key="3">
    <source>
        <dbReference type="EMBL" id="KAK4763414.1"/>
    </source>
</evidence>
<evidence type="ECO:0000313" key="4">
    <source>
        <dbReference type="Proteomes" id="UP001346149"/>
    </source>
</evidence>
<dbReference type="PANTHER" id="PTHR31147">
    <property type="entry name" value="ACYL TRANSFERASE 4"/>
    <property type="match status" value="1"/>
</dbReference>
<evidence type="ECO:0000256" key="2">
    <source>
        <dbReference type="ARBA" id="ARBA00022679"/>
    </source>
</evidence>
<dbReference type="EMBL" id="JAXQNO010000024">
    <property type="protein sequence ID" value="KAK4763414.1"/>
    <property type="molecule type" value="Genomic_DNA"/>
</dbReference>
<evidence type="ECO:0000256" key="1">
    <source>
        <dbReference type="ARBA" id="ARBA00009861"/>
    </source>
</evidence>
<dbReference type="InterPro" id="IPR023213">
    <property type="entry name" value="CAT-like_dom_sf"/>
</dbReference>
<dbReference type="InterPro" id="IPR050898">
    <property type="entry name" value="Plant_acyltransferase"/>
</dbReference>
<proteinExistence type="inferred from homology"/>
<gene>
    <name evidence="3" type="ORF">SAY86_009182</name>
</gene>
<protein>
    <recommendedName>
        <fullName evidence="5">Benzyl alcohol O-benzoyltransferase</fullName>
    </recommendedName>
</protein>
<comment type="caution">
    <text evidence="3">The sequence shown here is derived from an EMBL/GenBank/DDBJ whole genome shotgun (WGS) entry which is preliminary data.</text>
</comment>
<dbReference type="AlphaFoldDB" id="A0AAN7QCD2"/>
<dbReference type="PANTHER" id="PTHR31147:SF66">
    <property type="entry name" value="OS05G0315700 PROTEIN"/>
    <property type="match status" value="1"/>
</dbReference>
<accession>A0AAN7QCD2</accession>
<keyword evidence="2" id="KW-0808">Transferase</keyword>
<dbReference type="Gene3D" id="3.30.559.10">
    <property type="entry name" value="Chloramphenicol acetyltransferase-like domain"/>
    <property type="match status" value="2"/>
</dbReference>
<name>A0AAN7QCD2_TRANT</name>
<dbReference type="Pfam" id="PF02458">
    <property type="entry name" value="Transferase"/>
    <property type="match status" value="1"/>
</dbReference>
<comment type="similarity">
    <text evidence="1">Belongs to the plant acyltransferase family.</text>
</comment>
<organism evidence="3 4">
    <name type="scientific">Trapa natans</name>
    <name type="common">Water chestnut</name>
    <dbReference type="NCBI Taxonomy" id="22666"/>
    <lineage>
        <taxon>Eukaryota</taxon>
        <taxon>Viridiplantae</taxon>
        <taxon>Streptophyta</taxon>
        <taxon>Embryophyta</taxon>
        <taxon>Tracheophyta</taxon>
        <taxon>Spermatophyta</taxon>
        <taxon>Magnoliopsida</taxon>
        <taxon>eudicotyledons</taxon>
        <taxon>Gunneridae</taxon>
        <taxon>Pentapetalae</taxon>
        <taxon>rosids</taxon>
        <taxon>malvids</taxon>
        <taxon>Myrtales</taxon>
        <taxon>Lythraceae</taxon>
        <taxon>Trapa</taxon>
    </lineage>
</organism>
<sequence>MAQDLVFKVQRRSIQLIAPAEPTPHEYKRLSDIDDQEGLQFHVRLVFFYRPEPRMEGKDPVQVIRSGLARALVPYYPFAGRLREWEERKLVVDCTGEGVMFIEADADVRLEQFGDGLQPPFPCMDELLYDVPGSGGILNSPLLLIQVTRLRCGGFVFGLRFNHTMCDGFGIYQFINAVAEMAGGASSPSVTPVWQRELLDARDPPQVIFSHREYEKVARTVPDEGAGTDDMVHRSFFFGKDEVAAIRNSVPHHLRSCSTVFELIVACLWRCRTIALRPNPDEDMRFLTLVNARSRFNPPLPTGYYGNAFAFPAAVARAGKLCRNPLGYALELVRKVKMLMNEEYLQSVADLMVAKRRSGFGPIGSFLVSHLTRAGFDKVDFGWGKPVYGGTAGGAEGPLPGTITFYLRGRNPQGEEGIVVPICLPAPVMERFEQALENVLQGREAVRAPKTPQVSASL</sequence>